<evidence type="ECO:0000313" key="2">
    <source>
        <dbReference type="EMBL" id="KEO52868.1"/>
    </source>
</evidence>
<organism evidence="2 3">
    <name type="scientific">Thioclava pacifica DSM 10166</name>
    <dbReference type="NCBI Taxonomy" id="1353537"/>
    <lineage>
        <taxon>Bacteria</taxon>
        <taxon>Pseudomonadati</taxon>
        <taxon>Pseudomonadota</taxon>
        <taxon>Alphaproteobacteria</taxon>
        <taxon>Rhodobacterales</taxon>
        <taxon>Paracoccaceae</taxon>
        <taxon>Thioclava</taxon>
    </lineage>
</organism>
<evidence type="ECO:0000313" key="3">
    <source>
        <dbReference type="Proteomes" id="UP000027432"/>
    </source>
</evidence>
<feature type="signal peptide" evidence="1">
    <location>
        <begin position="1"/>
        <end position="15"/>
    </location>
</feature>
<accession>A0A074JBA8</accession>
<comment type="caution">
    <text evidence="2">The sequence shown here is derived from an EMBL/GenBank/DDBJ whole genome shotgun (WGS) entry which is preliminary data.</text>
</comment>
<proteinExistence type="predicted"/>
<dbReference type="OrthoDB" id="8592692at2"/>
<dbReference type="EMBL" id="AUND01000023">
    <property type="protein sequence ID" value="KEO52868.1"/>
    <property type="molecule type" value="Genomic_DNA"/>
</dbReference>
<reference evidence="2 3" key="1">
    <citation type="submission" date="2013-07" db="EMBL/GenBank/DDBJ databases">
        <title>Thioclava pacifica DSM 10166 Genome Sequencing.</title>
        <authorList>
            <person name="Lai Q."/>
            <person name="Shao Z."/>
        </authorList>
    </citation>
    <scope>NUCLEOTIDE SEQUENCE [LARGE SCALE GENOMIC DNA]</scope>
    <source>
        <strain evidence="2 3">DSM 10166</strain>
    </source>
</reference>
<dbReference type="STRING" id="1353537.TP2_07975"/>
<dbReference type="eggNOG" id="ENOG5033A5U">
    <property type="taxonomic scope" value="Bacteria"/>
</dbReference>
<evidence type="ECO:0000256" key="1">
    <source>
        <dbReference type="SAM" id="SignalP"/>
    </source>
</evidence>
<dbReference type="PROSITE" id="PS51257">
    <property type="entry name" value="PROKAR_LIPOPROTEIN"/>
    <property type="match status" value="1"/>
</dbReference>
<dbReference type="Proteomes" id="UP000027432">
    <property type="component" value="Unassembled WGS sequence"/>
</dbReference>
<sequence length="111" mass="11409">MRAPALILLATLALAACKPSGPEGGDLPLVGQEKQDAEKFECVARGGNWVANNGGWICQKVTKDAGKACRASSDCEGACLARSGTCAPVTPLLGCNEVLTEAGFPMQTCVQ</sequence>
<keyword evidence="3" id="KW-1185">Reference proteome</keyword>
<keyword evidence="1" id="KW-0732">Signal</keyword>
<gene>
    <name evidence="2" type="ORF">TP2_07975</name>
</gene>
<protein>
    <recommendedName>
        <fullName evidence="4">Lipoprotein</fullName>
    </recommendedName>
</protein>
<name>A0A074JBA8_9RHOB</name>
<dbReference type="RefSeq" id="WP_038077159.1">
    <property type="nucleotide sequence ID" value="NZ_AUND01000023.1"/>
</dbReference>
<dbReference type="AlphaFoldDB" id="A0A074JBA8"/>
<evidence type="ECO:0008006" key="4">
    <source>
        <dbReference type="Google" id="ProtNLM"/>
    </source>
</evidence>
<feature type="chain" id="PRO_5012859135" description="Lipoprotein" evidence="1">
    <location>
        <begin position="16"/>
        <end position="111"/>
    </location>
</feature>